<organism evidence="2 3">
    <name type="scientific">Chryseobacterium oncorhynchi</name>
    <dbReference type="NCBI Taxonomy" id="741074"/>
    <lineage>
        <taxon>Bacteria</taxon>
        <taxon>Pseudomonadati</taxon>
        <taxon>Bacteroidota</taxon>
        <taxon>Flavobacteriia</taxon>
        <taxon>Flavobacteriales</taxon>
        <taxon>Weeksellaceae</taxon>
        <taxon>Chryseobacterium group</taxon>
        <taxon>Chryseobacterium</taxon>
    </lineage>
</organism>
<dbReference type="AlphaFoldDB" id="A0A316WEV2"/>
<keyword evidence="3" id="KW-1185">Reference proteome</keyword>
<sequence length="824" mass="94810">MPVLSEIFPIYDITHQGLMIGDTRASLTVAFELDLPIVFTLGPEQFAELIEKFRTFVELLGEDVIVHKQDIYHRELFSYRSPKLEKEEYNDFIERSYSLHFNERSYLNCRSYLYITKFNSSVSVKNLVSKEFSKTDENAFISTVQSAAAVLEKLIRFRFIDKDELYSVKSPISRFMNFSSADLEEYKDIDFSNNSIHVGSNQIRIYSIEDLNQFPTDNIGYNSYSQNLPTSNMFGFGYLLDTPHVVNQYIYIPNQKDLIQDIDKRMSNLKGFNVKGSNSSAYDELSLFKVKLNELSLQGAYYHYNVMCFDDNPQLIDKKVVQAFTEAKFKKKENTLVRKDLFLSAIPGNSSLLVSQKENLMCLLTDLESAAFLNYEQNYPDNWTAVHGVKLCDRLYGIPRAVDFFIEPKRKGLIKNQNIVILAGSGGGKSYTCNLIDLELYREGAHIFTIDASFSYKLQSTLHNGAYLSFDDENKISFNPFYVDWLKEENAKELFSNQYNINDKKLSKYVDFLEDKTNTLLGLLCVMTKNEGELSERFEESVNRQLIYNYFKDRCLTNRVEQMKFDDFFAFSKESLLKLLQDKGLTNADFNVNKFHMMLEIFHTGNSLGYLLNSQDEKIKNLEKQRYIVIDVSKIRGNKLLFSVVSLLGMDIYNQKVAKLPIGVRKVLKIDEAWQAISSPEMATFLKGQVKVIRKYGGNTIFISQELSDFLSSDIIKESIINNSSIKIFADMGEYKQKFDPIKTAMAISDNTEAKIMSLNQNNRTDTFYREICVCLETYSEVYAVETPGELKCIFETDPDEVAKILPQVAKLGIELTAINYAGR</sequence>
<name>A0A316WEV2_9FLAO</name>
<accession>A0A316WEV2</accession>
<feature type="domain" description="TraG P-loop" evidence="1">
    <location>
        <begin position="388"/>
        <end position="816"/>
    </location>
</feature>
<evidence type="ECO:0000313" key="3">
    <source>
        <dbReference type="Proteomes" id="UP000236182"/>
    </source>
</evidence>
<dbReference type="CDD" id="cd01127">
    <property type="entry name" value="TrwB_TraG_TraD_VirD4"/>
    <property type="match status" value="1"/>
</dbReference>
<dbReference type="Gene3D" id="3.40.50.300">
    <property type="entry name" value="P-loop containing nucleotide triphosphate hydrolases"/>
    <property type="match status" value="1"/>
</dbReference>
<dbReference type="Proteomes" id="UP000236182">
    <property type="component" value="Unassembled WGS sequence"/>
</dbReference>
<dbReference type="Pfam" id="PF19044">
    <property type="entry name" value="P-loop_TraG"/>
    <property type="match status" value="1"/>
</dbReference>
<dbReference type="Gene3D" id="1.10.8.730">
    <property type="match status" value="1"/>
</dbReference>
<evidence type="ECO:0000313" key="2">
    <source>
        <dbReference type="EMBL" id="PWN59975.1"/>
    </source>
</evidence>
<dbReference type="SUPFAM" id="SSF52540">
    <property type="entry name" value="P-loop containing nucleoside triphosphate hydrolases"/>
    <property type="match status" value="1"/>
</dbReference>
<comment type="caution">
    <text evidence="2">The sequence shown here is derived from an EMBL/GenBank/DDBJ whole genome shotgun (WGS) entry which is preliminary data.</text>
</comment>
<dbReference type="InterPro" id="IPR022509">
    <property type="entry name" value="Conjugation_ATPase_TraG"/>
</dbReference>
<dbReference type="PANTHER" id="PTHR38467:SF1">
    <property type="entry name" value="CONJUGATIVE TRANSFER: ASSEMBLY"/>
    <property type="match status" value="1"/>
</dbReference>
<dbReference type="OrthoDB" id="596266at2"/>
<proteinExistence type="predicted"/>
<dbReference type="RefSeq" id="WP_109623820.1">
    <property type="nucleotide sequence ID" value="NZ_PPEI02000009.1"/>
</dbReference>
<gene>
    <name evidence="2" type="ORF">C1638_020625</name>
</gene>
<dbReference type="NCBIfam" id="TIGR03783">
    <property type="entry name" value="Bac_Flav_CT_G"/>
    <property type="match status" value="1"/>
</dbReference>
<dbReference type="EMBL" id="PPEI02000009">
    <property type="protein sequence ID" value="PWN59975.1"/>
    <property type="molecule type" value="Genomic_DNA"/>
</dbReference>
<dbReference type="InterPro" id="IPR043964">
    <property type="entry name" value="P-loop_TraG"/>
</dbReference>
<reference evidence="2" key="1">
    <citation type="submission" date="2018-04" db="EMBL/GenBank/DDBJ databases">
        <title>Draft Genome Sequences of Chryseobacterium lactis NCTC11390T isolated from milk, Chryseobacterium oncorhynchi 701B-08T from rainbow trout, and Chryseobacterium viscerum 687B-08T from diseased fish.</title>
        <authorList>
            <person name="Jeong J.-J."/>
            <person name="Lee Y.J."/>
            <person name="Pathiraja D."/>
            <person name="Park B."/>
            <person name="Choi I.-G."/>
            <person name="Kim K.D."/>
        </authorList>
    </citation>
    <scope>NUCLEOTIDE SEQUENCE [LARGE SCALE GENOMIC DNA]</scope>
    <source>
        <strain evidence="2">701B-08</strain>
    </source>
</reference>
<evidence type="ECO:0000259" key="1">
    <source>
        <dbReference type="Pfam" id="PF19044"/>
    </source>
</evidence>
<dbReference type="InterPro" id="IPR053155">
    <property type="entry name" value="F-pilin_assembly_TraC"/>
</dbReference>
<dbReference type="InterPro" id="IPR027417">
    <property type="entry name" value="P-loop_NTPase"/>
</dbReference>
<protein>
    <recommendedName>
        <fullName evidence="1">TraG P-loop domain-containing protein</fullName>
    </recommendedName>
</protein>
<dbReference type="PANTHER" id="PTHR38467">
    <property type="match status" value="1"/>
</dbReference>